<evidence type="ECO:0000313" key="1">
    <source>
        <dbReference type="EMBL" id="PLW04784.1"/>
    </source>
</evidence>
<dbReference type="AlphaFoldDB" id="A0A2N5RUV5"/>
<evidence type="ECO:0000313" key="3">
    <source>
        <dbReference type="Proteomes" id="UP000235388"/>
    </source>
</evidence>
<dbReference type="EMBL" id="PGCI01000470">
    <property type="protein sequence ID" value="PLW26331.1"/>
    <property type="molecule type" value="Genomic_DNA"/>
</dbReference>
<dbReference type="STRING" id="200324.A0A2N5RUV5"/>
<reference evidence="3 4" key="1">
    <citation type="submission" date="2017-11" db="EMBL/GenBank/DDBJ databases">
        <title>De novo assembly and phasing of dikaryotic genomes from two isolates of Puccinia coronata f. sp. avenae, the causal agent of oat crown rust.</title>
        <authorList>
            <person name="Miller M.E."/>
            <person name="Zhang Y."/>
            <person name="Omidvar V."/>
            <person name="Sperschneider J."/>
            <person name="Schwessinger B."/>
            <person name="Raley C."/>
            <person name="Palmer J.M."/>
            <person name="Garnica D."/>
            <person name="Upadhyaya N."/>
            <person name="Rathjen J."/>
            <person name="Taylor J.M."/>
            <person name="Park R.F."/>
            <person name="Dodds P.N."/>
            <person name="Hirsch C.D."/>
            <person name="Kianian S.F."/>
            <person name="Figueroa M."/>
        </authorList>
    </citation>
    <scope>NUCLEOTIDE SEQUENCE [LARGE SCALE GENOMIC DNA]</scope>
    <source>
        <strain evidence="1">12NC29</strain>
        <strain evidence="2">12SD80</strain>
    </source>
</reference>
<evidence type="ECO:0000313" key="2">
    <source>
        <dbReference type="EMBL" id="PLW26331.1"/>
    </source>
</evidence>
<dbReference type="Proteomes" id="UP000235388">
    <property type="component" value="Unassembled WGS sequence"/>
</dbReference>
<dbReference type="Proteomes" id="UP000235392">
    <property type="component" value="Unassembled WGS sequence"/>
</dbReference>
<accession>A0A2N5RUV5</accession>
<dbReference type="OrthoDB" id="10453767at2759"/>
<comment type="caution">
    <text evidence="1">The sequence shown here is derived from an EMBL/GenBank/DDBJ whole genome shotgun (WGS) entry which is preliminary data.</text>
</comment>
<protein>
    <submittedName>
        <fullName evidence="1">Uncharacterized protein</fullName>
    </submittedName>
</protein>
<evidence type="ECO:0000313" key="4">
    <source>
        <dbReference type="Proteomes" id="UP000235392"/>
    </source>
</evidence>
<gene>
    <name evidence="1" type="ORF">PCANC_28768</name>
    <name evidence="2" type="ORF">PCASD_25841</name>
</gene>
<sequence>MEPTTTPEAKATFTSKINAIRTELHSRMRAIKLRGITNGQSIAANHNTENLAPLTLSDNQDPLGTIWPKFSGPDSKDIYIGKDTLLIPQLDKFHYAVR</sequence>
<keyword evidence="3" id="KW-1185">Reference proteome</keyword>
<dbReference type="EMBL" id="PGCJ01001562">
    <property type="protein sequence ID" value="PLW04784.1"/>
    <property type="molecule type" value="Genomic_DNA"/>
</dbReference>
<organism evidence="1 3">
    <name type="scientific">Puccinia coronata f. sp. avenae</name>
    <dbReference type="NCBI Taxonomy" id="200324"/>
    <lineage>
        <taxon>Eukaryota</taxon>
        <taxon>Fungi</taxon>
        <taxon>Dikarya</taxon>
        <taxon>Basidiomycota</taxon>
        <taxon>Pucciniomycotina</taxon>
        <taxon>Pucciniomycetes</taxon>
        <taxon>Pucciniales</taxon>
        <taxon>Pucciniaceae</taxon>
        <taxon>Puccinia</taxon>
    </lineage>
</organism>
<proteinExistence type="predicted"/>
<name>A0A2N5RUV5_9BASI</name>
<dbReference type="Gene3D" id="3.90.640.10">
    <property type="entry name" value="Actin, Chain A, domain 4"/>
    <property type="match status" value="1"/>
</dbReference>